<accession>A0A371E4V9</accession>
<keyword evidence="2" id="KW-1185">Reference proteome</keyword>
<feature type="non-terminal residue" evidence="1">
    <location>
        <position position="1"/>
    </location>
</feature>
<sequence>MKACFPNPHFEHAVDQRFTPFHGPPHVISRIIKQKFDKPWLSWKKVWLEVHDLWFREFKKEYRWDPSQEQTIRFIFEQKGSHIYKNTMNKIRNDHNRAIWIQASVRTILDEH</sequence>
<evidence type="ECO:0000313" key="1">
    <source>
        <dbReference type="EMBL" id="RDX61071.1"/>
    </source>
</evidence>
<dbReference type="AlphaFoldDB" id="A0A371E4V9"/>
<organism evidence="1 2">
    <name type="scientific">Mucuna pruriens</name>
    <name type="common">Velvet bean</name>
    <name type="synonym">Dolichos pruriens</name>
    <dbReference type="NCBI Taxonomy" id="157652"/>
    <lineage>
        <taxon>Eukaryota</taxon>
        <taxon>Viridiplantae</taxon>
        <taxon>Streptophyta</taxon>
        <taxon>Embryophyta</taxon>
        <taxon>Tracheophyta</taxon>
        <taxon>Spermatophyta</taxon>
        <taxon>Magnoliopsida</taxon>
        <taxon>eudicotyledons</taxon>
        <taxon>Gunneridae</taxon>
        <taxon>Pentapetalae</taxon>
        <taxon>rosids</taxon>
        <taxon>fabids</taxon>
        <taxon>Fabales</taxon>
        <taxon>Fabaceae</taxon>
        <taxon>Papilionoideae</taxon>
        <taxon>50 kb inversion clade</taxon>
        <taxon>NPAAA clade</taxon>
        <taxon>indigoferoid/millettioid clade</taxon>
        <taxon>Phaseoleae</taxon>
        <taxon>Mucuna</taxon>
    </lineage>
</organism>
<name>A0A371E4V9_MUCPR</name>
<comment type="caution">
    <text evidence="1">The sequence shown here is derived from an EMBL/GenBank/DDBJ whole genome shotgun (WGS) entry which is preliminary data.</text>
</comment>
<evidence type="ECO:0000313" key="2">
    <source>
        <dbReference type="Proteomes" id="UP000257109"/>
    </source>
</evidence>
<dbReference type="OrthoDB" id="1305029at2759"/>
<dbReference type="Proteomes" id="UP000257109">
    <property type="component" value="Unassembled WGS sequence"/>
</dbReference>
<proteinExistence type="predicted"/>
<gene>
    <name evidence="1" type="ORF">CR513_60732</name>
</gene>
<protein>
    <submittedName>
        <fullName evidence="1">Uncharacterized protein</fullName>
    </submittedName>
</protein>
<reference evidence="1" key="1">
    <citation type="submission" date="2018-05" db="EMBL/GenBank/DDBJ databases">
        <title>Draft genome of Mucuna pruriens seed.</title>
        <authorList>
            <person name="Nnadi N.E."/>
            <person name="Vos R."/>
            <person name="Hasami M.H."/>
            <person name="Devisetty U.K."/>
            <person name="Aguiy J.C."/>
        </authorList>
    </citation>
    <scope>NUCLEOTIDE SEQUENCE [LARGE SCALE GENOMIC DNA]</scope>
    <source>
        <strain evidence="1">JCA_2017</strain>
    </source>
</reference>
<dbReference type="EMBL" id="QJKJ01016372">
    <property type="protein sequence ID" value="RDX61071.1"/>
    <property type="molecule type" value="Genomic_DNA"/>
</dbReference>